<evidence type="ECO:0000313" key="1">
    <source>
        <dbReference type="EMBL" id="KAG5455925.1"/>
    </source>
</evidence>
<sequence>MQAACVAGFTHPAVGAPLRGEKEGGVGSSCGLSRLGVAPGPGKARFNGAKSQREMFSAKVSYGFTHSQSLRQIVRFCVRVCIKFGEVGQDERLVCRIVQLFLAAAAMTVRSAVAETTGEKNVQLFLAAAAMTVRSAVAETTGEKNVQLFLAAAAMTVHTDENWETVRMARERTTSVADDVIPPSKSESDEAAVMTTETVLVHTFNGMTEMEELRCGGEQPDGQGSRR</sequence>
<dbReference type="Proteomes" id="UP000673691">
    <property type="component" value="Unassembled WGS sequence"/>
</dbReference>
<evidence type="ECO:0000313" key="2">
    <source>
        <dbReference type="Proteomes" id="UP000673691"/>
    </source>
</evidence>
<keyword evidence="2" id="KW-1185">Reference proteome</keyword>
<reference evidence="1 2" key="1">
    <citation type="journal article" name="Sci. Rep.">
        <title>Genome-scale phylogenetic analyses confirm Olpidium as the closest living zoosporic fungus to the non-flagellated, terrestrial fungi.</title>
        <authorList>
            <person name="Chang Y."/>
            <person name="Rochon D."/>
            <person name="Sekimoto S."/>
            <person name="Wang Y."/>
            <person name="Chovatia M."/>
            <person name="Sandor L."/>
            <person name="Salamov A."/>
            <person name="Grigoriev I.V."/>
            <person name="Stajich J.E."/>
            <person name="Spatafora J.W."/>
        </authorList>
    </citation>
    <scope>NUCLEOTIDE SEQUENCE [LARGE SCALE GENOMIC DNA]</scope>
    <source>
        <strain evidence="1">S191</strain>
    </source>
</reference>
<proteinExistence type="predicted"/>
<gene>
    <name evidence="1" type="ORF">BJ554DRAFT_4485</name>
</gene>
<comment type="caution">
    <text evidence="1">The sequence shown here is derived from an EMBL/GenBank/DDBJ whole genome shotgun (WGS) entry which is preliminary data.</text>
</comment>
<accession>A0A8H7ZMN1</accession>
<dbReference type="AlphaFoldDB" id="A0A8H7ZMN1"/>
<name>A0A8H7ZMN1_9FUNG</name>
<dbReference type="EMBL" id="JAEFCI010012562">
    <property type="protein sequence ID" value="KAG5455925.1"/>
    <property type="molecule type" value="Genomic_DNA"/>
</dbReference>
<protein>
    <submittedName>
        <fullName evidence="1">Uncharacterized protein</fullName>
    </submittedName>
</protein>
<organism evidence="1 2">
    <name type="scientific">Olpidium bornovanus</name>
    <dbReference type="NCBI Taxonomy" id="278681"/>
    <lineage>
        <taxon>Eukaryota</taxon>
        <taxon>Fungi</taxon>
        <taxon>Fungi incertae sedis</taxon>
        <taxon>Olpidiomycota</taxon>
        <taxon>Olpidiomycotina</taxon>
        <taxon>Olpidiomycetes</taxon>
        <taxon>Olpidiales</taxon>
        <taxon>Olpidiaceae</taxon>
        <taxon>Olpidium</taxon>
    </lineage>
</organism>
<feature type="non-terminal residue" evidence="1">
    <location>
        <position position="227"/>
    </location>
</feature>